<organism evidence="1 2">
    <name type="scientific">Roseovarius bejariae</name>
    <dbReference type="NCBI Taxonomy" id="2576383"/>
    <lineage>
        <taxon>Bacteria</taxon>
        <taxon>Pseudomonadati</taxon>
        <taxon>Pseudomonadota</taxon>
        <taxon>Alphaproteobacteria</taxon>
        <taxon>Rhodobacterales</taxon>
        <taxon>Roseobacteraceae</taxon>
        <taxon>Roseovarius</taxon>
    </lineage>
</organism>
<proteinExistence type="predicted"/>
<dbReference type="RefSeq" id="WP_154152207.1">
    <property type="nucleotide sequence ID" value="NZ_SZWE01000001.1"/>
</dbReference>
<protein>
    <submittedName>
        <fullName evidence="1">Uncharacterized protein</fullName>
    </submittedName>
</protein>
<dbReference type="AlphaFoldDB" id="A0A844D205"/>
<dbReference type="Proteomes" id="UP000564704">
    <property type="component" value="Unassembled WGS sequence"/>
</dbReference>
<keyword evidence="2" id="KW-1185">Reference proteome</keyword>
<accession>A0A844D205</accession>
<dbReference type="OrthoDB" id="5625447at2"/>
<gene>
    <name evidence="1" type="ORF">FDP25_12500</name>
</gene>
<evidence type="ECO:0000313" key="2">
    <source>
        <dbReference type="Proteomes" id="UP000564704"/>
    </source>
</evidence>
<dbReference type="EMBL" id="SZWE01000001">
    <property type="protein sequence ID" value="MRU16254.1"/>
    <property type="molecule type" value="Genomic_DNA"/>
</dbReference>
<reference evidence="1 2" key="1">
    <citation type="submission" date="2019-05" db="EMBL/GenBank/DDBJ databases">
        <title>Roseovarius bejariae sp. nov., a moderately halophylic bacterium isolated from a saline soil in Rambla Salada (Murcia).</title>
        <authorList>
            <person name="Castro D.J."/>
            <person name="Gomez-Altuve A."/>
            <person name="Reina J.C."/>
            <person name="Rodriguez M."/>
            <person name="Sampedro I."/>
            <person name="Llamas I."/>
            <person name="Martinez-Checa F."/>
        </authorList>
    </citation>
    <scope>NUCLEOTIDE SEQUENCE [LARGE SCALE GENOMIC DNA]</scope>
    <source>
        <strain evidence="1 2">A21</strain>
    </source>
</reference>
<evidence type="ECO:0000313" key="1">
    <source>
        <dbReference type="EMBL" id="MRU16254.1"/>
    </source>
</evidence>
<name>A0A844D205_9RHOB</name>
<comment type="caution">
    <text evidence="1">The sequence shown here is derived from an EMBL/GenBank/DDBJ whole genome shotgun (WGS) entry which is preliminary data.</text>
</comment>
<sequence>MITLDDIEDMTCLTREEISALAEHEHLPELNASLMGDYIMHLRKGPQTVQQMICEDIRDALHRDDLPHARDLYRVLHHFLETHPEAARGAS</sequence>